<evidence type="ECO:0000313" key="6">
    <source>
        <dbReference type="EMBL" id="XBH00686.1"/>
    </source>
</evidence>
<accession>A0AAU7C693</accession>
<dbReference type="PANTHER" id="PTHR43464:SF19">
    <property type="entry name" value="UBIQUINONE BIOSYNTHESIS O-METHYLTRANSFERASE, MITOCHONDRIAL"/>
    <property type="match status" value="1"/>
</dbReference>
<dbReference type="GO" id="GO:0032259">
    <property type="term" value="P:methylation"/>
    <property type="evidence" value="ECO:0007669"/>
    <property type="project" value="UniProtKB-KW"/>
</dbReference>
<dbReference type="RefSeq" id="WP_406693356.1">
    <property type="nucleotide sequence ID" value="NZ_CP155447.1"/>
</dbReference>
<protein>
    <submittedName>
        <fullName evidence="6">Class I SAM-dependent methyltransferase</fullName>
        <ecNumber evidence="6">2.1.-.-</ecNumber>
    </submittedName>
</protein>
<dbReference type="PANTHER" id="PTHR43464">
    <property type="entry name" value="METHYLTRANSFERASE"/>
    <property type="match status" value="1"/>
</dbReference>
<dbReference type="InterPro" id="IPR041698">
    <property type="entry name" value="Methyltransf_25"/>
</dbReference>
<keyword evidence="3" id="KW-0949">S-adenosyl-L-methionine</keyword>
<dbReference type="GO" id="GO:0008168">
    <property type="term" value="F:methyltransferase activity"/>
    <property type="evidence" value="ECO:0007669"/>
    <property type="project" value="UniProtKB-KW"/>
</dbReference>
<name>A0AAU7C693_9BACT</name>
<dbReference type="Pfam" id="PF13649">
    <property type="entry name" value="Methyltransf_25"/>
    <property type="match status" value="1"/>
</dbReference>
<evidence type="ECO:0000256" key="2">
    <source>
        <dbReference type="ARBA" id="ARBA00022679"/>
    </source>
</evidence>
<dbReference type="EMBL" id="CP155447">
    <property type="protein sequence ID" value="XBH00686.1"/>
    <property type="molecule type" value="Genomic_DNA"/>
</dbReference>
<evidence type="ECO:0000256" key="3">
    <source>
        <dbReference type="ARBA" id="ARBA00022691"/>
    </source>
</evidence>
<organism evidence="6">
    <name type="scientific">Singulisphaera sp. Ch08</name>
    <dbReference type="NCBI Taxonomy" id="3120278"/>
    <lineage>
        <taxon>Bacteria</taxon>
        <taxon>Pseudomonadati</taxon>
        <taxon>Planctomycetota</taxon>
        <taxon>Planctomycetia</taxon>
        <taxon>Isosphaerales</taxon>
        <taxon>Isosphaeraceae</taxon>
        <taxon>Singulisphaera</taxon>
    </lineage>
</organism>
<keyword evidence="2 6" id="KW-0808">Transferase</keyword>
<evidence type="ECO:0000259" key="5">
    <source>
        <dbReference type="Pfam" id="PF13649"/>
    </source>
</evidence>
<evidence type="ECO:0000256" key="4">
    <source>
        <dbReference type="SAM" id="MobiDB-lite"/>
    </source>
</evidence>
<feature type="region of interest" description="Disordered" evidence="4">
    <location>
        <begin position="142"/>
        <end position="170"/>
    </location>
</feature>
<dbReference type="SUPFAM" id="SSF53335">
    <property type="entry name" value="S-adenosyl-L-methionine-dependent methyltransferases"/>
    <property type="match status" value="1"/>
</dbReference>
<dbReference type="InterPro" id="IPR029063">
    <property type="entry name" value="SAM-dependent_MTases_sf"/>
</dbReference>
<evidence type="ECO:0000256" key="1">
    <source>
        <dbReference type="ARBA" id="ARBA00022603"/>
    </source>
</evidence>
<keyword evidence="1 6" id="KW-0489">Methyltransferase</keyword>
<reference evidence="6" key="1">
    <citation type="submission" date="2024-05" db="EMBL/GenBank/DDBJ databases">
        <title>Planctomycetes of the genus Singulisphaera possess chitinolytic capabilities.</title>
        <authorList>
            <person name="Ivanova A."/>
        </authorList>
    </citation>
    <scope>NUCLEOTIDE SEQUENCE</scope>
    <source>
        <strain evidence="6">Ch08T</strain>
    </source>
</reference>
<feature type="domain" description="Methyltransferase" evidence="5">
    <location>
        <begin position="46"/>
        <end position="122"/>
    </location>
</feature>
<proteinExistence type="predicted"/>
<gene>
    <name evidence="6" type="ORF">V5E97_20240</name>
</gene>
<dbReference type="EC" id="2.1.-.-" evidence="6"/>
<sequence>MSEHDQALASAFDGQAEKFECAPVQSDPAALGRLVREAGLAADSLVLDAGCGPGLVAEAFLNAGHRVFGVDLSSEMIERAQRRCATFGDRARFERLSVSDPSLRGPFDAAVSRYVLHHVSDQPGSSPAKWSCCARAEFSCSATTRPTSTPHDPLSTKNSNAAATKHTLAT</sequence>
<dbReference type="Gene3D" id="3.40.50.150">
    <property type="entry name" value="Vaccinia Virus protein VP39"/>
    <property type="match status" value="1"/>
</dbReference>
<dbReference type="AlphaFoldDB" id="A0AAU7C693"/>
<dbReference type="CDD" id="cd02440">
    <property type="entry name" value="AdoMet_MTases"/>
    <property type="match status" value="1"/>
</dbReference>